<accession>A0A9W6P807</accession>
<evidence type="ECO:0000259" key="13">
    <source>
        <dbReference type="Pfam" id="PF09084"/>
    </source>
</evidence>
<organism evidence="14 15">
    <name type="scientific">Nocardiopsis ansamitocini</name>
    <dbReference type="NCBI Taxonomy" id="1670832"/>
    <lineage>
        <taxon>Bacteria</taxon>
        <taxon>Bacillati</taxon>
        <taxon>Actinomycetota</taxon>
        <taxon>Actinomycetes</taxon>
        <taxon>Streptosporangiales</taxon>
        <taxon>Nocardiopsidaceae</taxon>
        <taxon>Nocardiopsis</taxon>
    </lineage>
</organism>
<keyword evidence="6" id="KW-0479">Metal-binding</keyword>
<dbReference type="GO" id="GO:0046872">
    <property type="term" value="F:metal ion binding"/>
    <property type="evidence" value="ECO:0007669"/>
    <property type="project" value="UniProtKB-KW"/>
</dbReference>
<feature type="signal peptide" evidence="12">
    <location>
        <begin position="1"/>
        <end position="36"/>
    </location>
</feature>
<evidence type="ECO:0000313" key="15">
    <source>
        <dbReference type="Proteomes" id="UP001165092"/>
    </source>
</evidence>
<keyword evidence="7" id="KW-0663">Pyridoxal phosphate</keyword>
<dbReference type="PANTHER" id="PTHR31528">
    <property type="entry name" value="4-AMINO-5-HYDROXYMETHYL-2-METHYLPYRIMIDINE PHOSPHATE SYNTHASE THI11-RELATED"/>
    <property type="match status" value="1"/>
</dbReference>
<dbReference type="AlphaFoldDB" id="A0A9W6P807"/>
<keyword evidence="5" id="KW-0808">Transferase</keyword>
<protein>
    <recommendedName>
        <fullName evidence="10">Thiamine pyrimidine synthase</fullName>
    </recommendedName>
</protein>
<dbReference type="RefSeq" id="WP_285760226.1">
    <property type="nucleotide sequence ID" value="NZ_BSQG01000005.1"/>
</dbReference>
<feature type="domain" description="SsuA/THI5-like" evidence="13">
    <location>
        <begin position="60"/>
        <end position="272"/>
    </location>
</feature>
<evidence type="ECO:0000256" key="12">
    <source>
        <dbReference type="SAM" id="SignalP"/>
    </source>
</evidence>
<comment type="pathway">
    <text evidence="2">Cofactor biosynthesis; thiamine diphosphate biosynthesis.</text>
</comment>
<dbReference type="InterPro" id="IPR027939">
    <property type="entry name" value="NMT1/THI5"/>
</dbReference>
<dbReference type="GO" id="GO:0016740">
    <property type="term" value="F:transferase activity"/>
    <property type="evidence" value="ECO:0007669"/>
    <property type="project" value="UniProtKB-KW"/>
</dbReference>
<evidence type="ECO:0000256" key="3">
    <source>
        <dbReference type="ARBA" id="ARBA00009406"/>
    </source>
</evidence>
<keyword evidence="15" id="KW-1185">Reference proteome</keyword>
<evidence type="ECO:0000313" key="14">
    <source>
        <dbReference type="EMBL" id="GLU48744.1"/>
    </source>
</evidence>
<dbReference type="Pfam" id="PF09084">
    <property type="entry name" value="NMT1"/>
    <property type="match status" value="1"/>
</dbReference>
<dbReference type="PANTHER" id="PTHR31528:SF1">
    <property type="entry name" value="4-AMINO-5-HYDROXYMETHYL-2-METHYLPYRIMIDINE PHOSPHATE SYNTHASE THI11-RELATED"/>
    <property type="match status" value="1"/>
</dbReference>
<sequence>MSTPNARHIPCRRSLPRALAAAALATGLAACGTAGGAAGTTDADGNREVRVALDWNSYVAYHAPLVIAQEKGFFDEEGITTTLQLTAGSKDGVLAVGTGKADIGWVDLSTAAASMMSGLPVVSVATVQHKNATGLTVLEDSAIQEPDDVRGLRIGSTPGGSDSTLVPAFLSANDIPEDDVTIVNLPANGKIAALLAGKVDAISGQGYYAQSAIADAGEEARTLLYSDAGADVLDHGFVAGNALTDGDGETITAFLRAYRKGLDYTEENQEEACEVLAAESDGTLTESFCTSQLSGWLELVPAADTDAPWGSNSESAWADTIDILQTYGGVEGDTAVADMYTNDFLPDGQ</sequence>
<gene>
    <name evidence="14" type="ORF">Nans01_30950</name>
</gene>
<dbReference type="Gene3D" id="3.40.190.10">
    <property type="entry name" value="Periplasmic binding protein-like II"/>
    <property type="match status" value="2"/>
</dbReference>
<evidence type="ECO:0000256" key="6">
    <source>
        <dbReference type="ARBA" id="ARBA00022723"/>
    </source>
</evidence>
<comment type="subunit">
    <text evidence="4">Homodimer.</text>
</comment>
<keyword evidence="9" id="KW-0408">Iron</keyword>
<dbReference type="GO" id="GO:0009228">
    <property type="term" value="P:thiamine biosynthetic process"/>
    <property type="evidence" value="ECO:0007669"/>
    <property type="project" value="UniProtKB-KW"/>
</dbReference>
<evidence type="ECO:0000256" key="8">
    <source>
        <dbReference type="ARBA" id="ARBA00022977"/>
    </source>
</evidence>
<comment type="similarity">
    <text evidence="3">Belongs to the NMT1/THI5 family.</text>
</comment>
<reference evidence="14" key="1">
    <citation type="submission" date="2023-02" db="EMBL/GenBank/DDBJ databases">
        <title>Nocardiopsis ansamitocini NBRC 112285.</title>
        <authorList>
            <person name="Ichikawa N."/>
            <person name="Sato H."/>
            <person name="Tonouchi N."/>
        </authorList>
    </citation>
    <scope>NUCLEOTIDE SEQUENCE</scope>
    <source>
        <strain evidence="14">NBRC 112285</strain>
    </source>
</reference>
<evidence type="ECO:0000256" key="7">
    <source>
        <dbReference type="ARBA" id="ARBA00022898"/>
    </source>
</evidence>
<evidence type="ECO:0000256" key="10">
    <source>
        <dbReference type="ARBA" id="ARBA00033171"/>
    </source>
</evidence>
<dbReference type="SUPFAM" id="SSF53850">
    <property type="entry name" value="Periplasmic binding protein-like II"/>
    <property type="match status" value="1"/>
</dbReference>
<evidence type="ECO:0000256" key="11">
    <source>
        <dbReference type="ARBA" id="ARBA00048179"/>
    </source>
</evidence>
<dbReference type="Proteomes" id="UP001165092">
    <property type="component" value="Unassembled WGS sequence"/>
</dbReference>
<evidence type="ECO:0000256" key="4">
    <source>
        <dbReference type="ARBA" id="ARBA00011738"/>
    </source>
</evidence>
<name>A0A9W6P807_9ACTN</name>
<comment type="caution">
    <text evidence="14">The sequence shown here is derived from an EMBL/GenBank/DDBJ whole genome shotgun (WGS) entry which is preliminary data.</text>
</comment>
<evidence type="ECO:0000256" key="5">
    <source>
        <dbReference type="ARBA" id="ARBA00022679"/>
    </source>
</evidence>
<evidence type="ECO:0000256" key="2">
    <source>
        <dbReference type="ARBA" id="ARBA00004948"/>
    </source>
</evidence>
<dbReference type="EMBL" id="BSQG01000005">
    <property type="protein sequence ID" value="GLU48744.1"/>
    <property type="molecule type" value="Genomic_DNA"/>
</dbReference>
<comment type="catalytic activity">
    <reaction evidence="11">
        <text>N(6)-(pyridoxal phosphate)-L-lysyl-[4-amino-5-hydroxymethyl-2-methylpyrimidine phosphate synthase] + L-histidyl-[4-amino-5-hydroxymethyl-2-methylpyrimidine phosphate synthase] + 2 Fe(3+) + 4 H2O = L-lysyl-[4-amino-5-hydroxymethyl-2-methylpyrimidine phosphate synthase] + (2S)-2-amino-5-hydroxy-4-oxopentanoyl-[4-amino-5-hydroxymethyl-2-methylpyrimidine phosphate synthase] + 4-amino-2-methyl-5-(phosphooxymethyl)pyrimidine + 3-oxopropanoate + 2 Fe(2+) + 2 H(+)</text>
        <dbReference type="Rhea" id="RHEA:65756"/>
        <dbReference type="Rhea" id="RHEA-COMP:16892"/>
        <dbReference type="Rhea" id="RHEA-COMP:16893"/>
        <dbReference type="Rhea" id="RHEA-COMP:16894"/>
        <dbReference type="Rhea" id="RHEA-COMP:16895"/>
        <dbReference type="ChEBI" id="CHEBI:15377"/>
        <dbReference type="ChEBI" id="CHEBI:15378"/>
        <dbReference type="ChEBI" id="CHEBI:29033"/>
        <dbReference type="ChEBI" id="CHEBI:29034"/>
        <dbReference type="ChEBI" id="CHEBI:29969"/>
        <dbReference type="ChEBI" id="CHEBI:29979"/>
        <dbReference type="ChEBI" id="CHEBI:33190"/>
        <dbReference type="ChEBI" id="CHEBI:58354"/>
        <dbReference type="ChEBI" id="CHEBI:143915"/>
        <dbReference type="ChEBI" id="CHEBI:157692"/>
    </reaction>
    <physiologicalReaction direction="left-to-right" evidence="11">
        <dbReference type="Rhea" id="RHEA:65757"/>
    </physiologicalReaction>
</comment>
<keyword evidence="12" id="KW-0732">Signal</keyword>
<evidence type="ECO:0000256" key="9">
    <source>
        <dbReference type="ARBA" id="ARBA00023004"/>
    </source>
</evidence>
<proteinExistence type="inferred from homology"/>
<dbReference type="InterPro" id="IPR015168">
    <property type="entry name" value="SsuA/THI5"/>
</dbReference>
<evidence type="ECO:0000256" key="1">
    <source>
        <dbReference type="ARBA" id="ARBA00003469"/>
    </source>
</evidence>
<keyword evidence="8" id="KW-0784">Thiamine biosynthesis</keyword>
<dbReference type="PROSITE" id="PS51257">
    <property type="entry name" value="PROKAR_LIPOPROTEIN"/>
    <property type="match status" value="1"/>
</dbReference>
<feature type="chain" id="PRO_5040920198" description="Thiamine pyrimidine synthase" evidence="12">
    <location>
        <begin position="37"/>
        <end position="349"/>
    </location>
</feature>
<comment type="function">
    <text evidence="1">Responsible for the formation of the pyrimidine heterocycle in the thiamine biosynthesis pathway. Catalyzes the formation of hydroxymethylpyrimidine phosphate (HMP-P) from histidine and pyridoxal phosphate (PLP). The protein uses PLP and the active site histidine to form HMP-P, generating an inactive enzyme. The enzyme can only undergo a single turnover, which suggests it is a suicide enzyme.</text>
</comment>